<feature type="compositionally biased region" description="Low complexity" evidence="4">
    <location>
        <begin position="502"/>
        <end position="526"/>
    </location>
</feature>
<feature type="compositionally biased region" description="Low complexity" evidence="4">
    <location>
        <begin position="459"/>
        <end position="468"/>
    </location>
</feature>
<dbReference type="GO" id="GO:0000122">
    <property type="term" value="P:negative regulation of transcription by RNA polymerase II"/>
    <property type="evidence" value="ECO:0007669"/>
    <property type="project" value="TreeGrafter"/>
</dbReference>
<dbReference type="STRING" id="515849.B2B1Q6"/>
<feature type="region of interest" description="Disordered" evidence="4">
    <location>
        <begin position="266"/>
        <end position="369"/>
    </location>
</feature>
<dbReference type="GO" id="GO:0030154">
    <property type="term" value="P:cell differentiation"/>
    <property type="evidence" value="ECO:0007669"/>
    <property type="project" value="TreeGrafter"/>
</dbReference>
<dbReference type="HOGENOM" id="CLU_010453_0_0_1"/>
<evidence type="ECO:0000313" key="7">
    <source>
        <dbReference type="EMBL" id="CDP30441.1"/>
    </source>
</evidence>
<feature type="compositionally biased region" description="Basic and acidic residues" evidence="4">
    <location>
        <begin position="597"/>
        <end position="607"/>
    </location>
</feature>
<feature type="compositionally biased region" description="Polar residues" evidence="4">
    <location>
        <begin position="700"/>
        <end position="713"/>
    </location>
</feature>
<evidence type="ECO:0000256" key="4">
    <source>
        <dbReference type="SAM" id="MobiDB-lite"/>
    </source>
</evidence>
<dbReference type="GeneID" id="6194348"/>
<dbReference type="EMBL" id="CU638744">
    <property type="protein sequence ID" value="CAP71041.1"/>
    <property type="molecule type" value="Genomic_DNA"/>
</dbReference>
<dbReference type="VEuPathDB" id="FungiDB:PODANS_6_4110"/>
<organism evidence="6">
    <name type="scientific">Podospora anserina (strain S / ATCC MYA-4624 / DSM 980 / FGSC 10383)</name>
    <name type="common">Pleurage anserina</name>
    <dbReference type="NCBI Taxonomy" id="515849"/>
    <lineage>
        <taxon>Eukaryota</taxon>
        <taxon>Fungi</taxon>
        <taxon>Dikarya</taxon>
        <taxon>Ascomycota</taxon>
        <taxon>Pezizomycotina</taxon>
        <taxon>Sordariomycetes</taxon>
        <taxon>Sordariomycetidae</taxon>
        <taxon>Sordariales</taxon>
        <taxon>Podosporaceae</taxon>
        <taxon>Podospora</taxon>
        <taxon>Podospora anserina</taxon>
    </lineage>
</organism>
<dbReference type="PANTHER" id="PTHR10270:SF161">
    <property type="entry name" value="SEX-DETERMINING REGION Y PROTEIN"/>
    <property type="match status" value="1"/>
</dbReference>
<name>B2B1Q6_PODAN</name>
<keyword evidence="3" id="KW-0539">Nucleus</keyword>
<feature type="compositionally biased region" description="Low complexity" evidence="4">
    <location>
        <begin position="578"/>
        <end position="589"/>
    </location>
</feature>
<evidence type="ECO:0000256" key="3">
    <source>
        <dbReference type="PROSITE-ProRule" id="PRU00267"/>
    </source>
</evidence>
<dbReference type="eggNOG" id="KOG0527">
    <property type="taxonomic scope" value="Eukaryota"/>
</dbReference>
<feature type="DNA-binding region" description="HMG box" evidence="3">
    <location>
        <begin position="212"/>
        <end position="274"/>
    </location>
</feature>
<evidence type="ECO:0000256" key="1">
    <source>
        <dbReference type="ARBA" id="ARBA00023125"/>
    </source>
</evidence>
<dbReference type="OrthoDB" id="6247875at2759"/>
<dbReference type="GO" id="GO:0001228">
    <property type="term" value="F:DNA-binding transcription activator activity, RNA polymerase II-specific"/>
    <property type="evidence" value="ECO:0007669"/>
    <property type="project" value="TreeGrafter"/>
</dbReference>
<dbReference type="CDD" id="cd01389">
    <property type="entry name" value="HMG-box_ROX1-like"/>
    <property type="match status" value="1"/>
</dbReference>
<dbReference type="InterPro" id="IPR009071">
    <property type="entry name" value="HMG_box_dom"/>
</dbReference>
<feature type="compositionally biased region" description="Polar residues" evidence="4">
    <location>
        <begin position="80"/>
        <end position="90"/>
    </location>
</feature>
<reference evidence="7" key="4">
    <citation type="submission" date="2015-04" db="EMBL/GenBank/DDBJ databases">
        <title>Maintaining two mating types: Structure of the mating type locus and its role in heterokaryosis in Podospora anserina.</title>
        <authorList>
            <person name="Grognet P."/>
            <person name="Bidard F."/>
            <person name="Kuchly C."/>
            <person name="Chan Ho Tong L."/>
            <person name="Coppin E."/>
            <person name="Ait Benkhali J."/>
            <person name="Couloux A."/>
            <person name="Wincker P."/>
            <person name="Debuchy R."/>
            <person name="Silar P."/>
        </authorList>
    </citation>
    <scope>NUCLEOTIDE SEQUENCE</scope>
</reference>
<accession>B2B1Q6</accession>
<dbReference type="PROSITE" id="PS50118">
    <property type="entry name" value="HMG_BOX_2"/>
    <property type="match status" value="1"/>
</dbReference>
<feature type="region of interest" description="Disordered" evidence="4">
    <location>
        <begin position="684"/>
        <end position="735"/>
    </location>
</feature>
<dbReference type="KEGG" id="pan:PODANSg6944"/>
<dbReference type="InterPro" id="IPR050140">
    <property type="entry name" value="SRY-related_HMG-box_TF-like"/>
</dbReference>
<dbReference type="SUPFAM" id="SSF47095">
    <property type="entry name" value="HMG-box"/>
    <property type="match status" value="1"/>
</dbReference>
<dbReference type="Proteomes" id="UP000001197">
    <property type="component" value="Chromosome 6"/>
</dbReference>
<reference evidence="6 8" key="1">
    <citation type="journal article" date="2008" name="Genome Biol.">
        <title>The genome sequence of the model ascomycete fungus Podospora anserina.</title>
        <authorList>
            <person name="Espagne E."/>
            <person name="Lespinet O."/>
            <person name="Malagnac F."/>
            <person name="Da Silva C."/>
            <person name="Jaillon O."/>
            <person name="Porcel B.M."/>
            <person name="Couloux A."/>
            <person name="Aury J.-M."/>
            <person name="Segurens B."/>
            <person name="Poulain J."/>
            <person name="Anthouard V."/>
            <person name="Grossetete S."/>
            <person name="Khalili H."/>
            <person name="Coppin E."/>
            <person name="Dequard-Chablat M."/>
            <person name="Picard M."/>
            <person name="Contamine V."/>
            <person name="Arnaise S."/>
            <person name="Bourdais A."/>
            <person name="Berteaux-Lecellier V."/>
            <person name="Gautheret D."/>
            <person name="de Vries R.P."/>
            <person name="Battaglia E."/>
            <person name="Coutinho P.M."/>
            <person name="Danchin E.G.J."/>
            <person name="Henrissat B."/>
            <person name="El Khoury R."/>
            <person name="Sainsard-Chanet A."/>
            <person name="Boivin A."/>
            <person name="Pinan-Lucarre B."/>
            <person name="Sellem C.H."/>
            <person name="Debuchy R."/>
            <person name="Wincker P."/>
            <person name="Weissenbach J."/>
            <person name="Silar P."/>
        </authorList>
    </citation>
    <scope>NUCLEOTIDE SEQUENCE [LARGE SCALE GENOMIC DNA]</scope>
    <source>
        <strain evidence="8">S / ATCC MYA-4624 / DSM 980 / FGSC 10383</strain>
        <strain evidence="6">S mat+</strain>
    </source>
</reference>
<feature type="compositionally biased region" description="Polar residues" evidence="4">
    <location>
        <begin position="146"/>
        <end position="159"/>
    </location>
</feature>
<feature type="compositionally biased region" description="Pro residues" evidence="4">
    <location>
        <begin position="327"/>
        <end position="351"/>
    </location>
</feature>
<feature type="compositionally biased region" description="Pro residues" evidence="4">
    <location>
        <begin position="488"/>
        <end position="501"/>
    </location>
</feature>
<gene>
    <name evidence="6" type="ORF">PODANS_6_4110</name>
</gene>
<dbReference type="InterPro" id="IPR036910">
    <property type="entry name" value="HMG_box_dom_sf"/>
</dbReference>
<keyword evidence="2" id="KW-0804">Transcription</keyword>
<evidence type="ECO:0000313" key="6">
    <source>
        <dbReference type="EMBL" id="CAP71041.1"/>
    </source>
</evidence>
<feature type="domain" description="HMG box" evidence="5">
    <location>
        <begin position="212"/>
        <end position="274"/>
    </location>
</feature>
<protein>
    <submittedName>
        <fullName evidence="7">HMG-box containing domain Protein</fullName>
    </submittedName>
    <submittedName>
        <fullName evidence="6">Podospora anserina S mat+ genomic DNA chromosome 6, supercontig 2</fullName>
    </submittedName>
</protein>
<feature type="region of interest" description="Disordered" evidence="4">
    <location>
        <begin position="1"/>
        <end position="165"/>
    </location>
</feature>
<dbReference type="Pfam" id="PF00505">
    <property type="entry name" value="HMG_box"/>
    <property type="match status" value="1"/>
</dbReference>
<reference evidence="8" key="3">
    <citation type="journal article" date="2014" name="Genetics">
        <title>Maintaining two mating types: Structure of the mating type locus and its role in heterokaryosis in Podospora anserina.</title>
        <authorList>
            <person name="Grognet P."/>
            <person name="Bidard F."/>
            <person name="Kuchly C."/>
            <person name="Tong L.C.H."/>
            <person name="Coppin E."/>
            <person name="Benkhali J.A."/>
            <person name="Couloux A."/>
            <person name="Wincker P."/>
            <person name="Debuchy R."/>
            <person name="Silar P."/>
        </authorList>
    </citation>
    <scope>GENOME REANNOTATION</scope>
    <source>
        <strain evidence="8">S / ATCC MYA-4624 / DSM 980 / FGSC 10383</strain>
    </source>
</reference>
<dbReference type="EMBL" id="FO904941">
    <property type="protein sequence ID" value="CDP30441.1"/>
    <property type="molecule type" value="Genomic_DNA"/>
</dbReference>
<sequence length="944" mass="100874">MGKGGGKMTEVIPSSSQQQRQPPGSQQQQQPHQQQQTGPLTRSAMSAARLAGGGSTPSTSSSIRTAVGGGESASIPAARATSTRQDTHIVTSAPLLPSGPAHSTRGSSSFSSSSHGHIFQLGSGPITRKRAASINTEEANNRSRIESLTLQTPTSNPSSFHGDRVLEDNGSGQDLVCLCAPPPKIPRPRNGMFSFFLCLCCKLIADFGLWLAFILYRQAHQATIVQQNPGLANPDISKIIGENWKAEPEESKNRWKELAEAEKLRHQTQFPGYRYQPRRGNKSGAPSGRTTAPGQDPHKCPNCGGRYIATPRTPSTPFMTPTAAKQPPFPGGGGHPPPPGYPRHQQPPPTPASARGAARPQWGPQGSGASLYDIREHYEDPYSPSEAKRRKYNAAGSYQNYHSLPSPPPPLPHSYPGPPRGSVSRASMSMSSSPTPGYGPPQLPGPSSMLARVSPGPSPLSGGSITGSMAPPPVPRAPSLSLSVSSPYGPPSHQYPPPPPQHQTYLHQSQQQRTGSLSSVLSGGASQPPTGGEFDESLRLPPLHLSTSTSNPSTSRIPTSPDNESEIGSAYPSSTKTAFSSSHPPSAFSGPQSNPRQDSKEEEAARRSVEAMVMSISYINKLRVLERISPPLGSDPQGTRKKRRGPIIAVEGVDLSLMKLVGGVIERALRQERGENWDIRTWNAADDESSDDGTTKERTGSFSGRESNASSSKVVLGSRAGSTTPVPFRQPSDSSPFETYLRTITKWHAKSNEIVSFVTSPQGSSPSASHPSLDTESMTPTPRHRHPLPGHASSSKVPIALLPSGFSLTLSDKFACQTPISDSYAPVDHWQWMATLWRGVAGADLVVYVKGIYQQQQQQSSNLSPKEQQQQGGGVEIKAGGLIAVKIPVLMSQEGGSSSQGEQQQVVVDEKIERRLGFEVVEWVRGGSWLGQGGQQQQGEAMEF</sequence>
<dbReference type="Gene3D" id="1.10.30.10">
    <property type="entry name" value="High mobility group box domain"/>
    <property type="match status" value="1"/>
</dbReference>
<feature type="compositionally biased region" description="Pro residues" evidence="4">
    <location>
        <begin position="405"/>
        <end position="419"/>
    </location>
</feature>
<evidence type="ECO:0000259" key="5">
    <source>
        <dbReference type="PROSITE" id="PS50118"/>
    </source>
</evidence>
<dbReference type="PANTHER" id="PTHR10270">
    <property type="entry name" value="SOX TRANSCRIPTION FACTOR"/>
    <property type="match status" value="1"/>
</dbReference>
<feature type="compositionally biased region" description="Polar residues" evidence="4">
    <location>
        <begin position="720"/>
        <end position="735"/>
    </location>
</feature>
<feature type="compositionally biased region" description="Low complexity" evidence="4">
    <location>
        <begin position="13"/>
        <end position="36"/>
    </location>
</feature>
<feature type="compositionally biased region" description="Low complexity" evidence="4">
    <location>
        <begin position="422"/>
        <end position="433"/>
    </location>
</feature>
<feature type="compositionally biased region" description="Polar residues" evidence="4">
    <location>
        <begin position="758"/>
        <end position="780"/>
    </location>
</feature>
<feature type="region of interest" description="Disordered" evidence="4">
    <location>
        <begin position="758"/>
        <end position="793"/>
    </location>
</feature>
<proteinExistence type="predicted"/>
<dbReference type="RefSeq" id="XP_001909907.1">
    <property type="nucleotide sequence ID" value="XM_001909872.1"/>
</dbReference>
<evidence type="ECO:0000256" key="2">
    <source>
        <dbReference type="ARBA" id="ARBA00023163"/>
    </source>
</evidence>
<dbReference type="GO" id="GO:0005634">
    <property type="term" value="C:nucleus"/>
    <property type="evidence" value="ECO:0007669"/>
    <property type="project" value="UniProtKB-UniRule"/>
</dbReference>
<keyword evidence="1 3" id="KW-0238">DNA-binding</keyword>
<dbReference type="GO" id="GO:0000978">
    <property type="term" value="F:RNA polymerase II cis-regulatory region sequence-specific DNA binding"/>
    <property type="evidence" value="ECO:0007669"/>
    <property type="project" value="TreeGrafter"/>
</dbReference>
<reference evidence="6" key="2">
    <citation type="submission" date="2008-07" db="EMBL/GenBank/DDBJ databases">
        <authorList>
            <person name="Genoscope - CEA"/>
        </authorList>
    </citation>
    <scope>NUCLEOTIDE SEQUENCE</scope>
    <source>
        <strain evidence="6">S mat+</strain>
    </source>
</reference>
<feature type="region of interest" description="Disordered" evidence="4">
    <location>
        <begin position="398"/>
        <end position="607"/>
    </location>
</feature>
<evidence type="ECO:0000313" key="8">
    <source>
        <dbReference type="Proteomes" id="UP000001197"/>
    </source>
</evidence>
<dbReference type="AlphaFoldDB" id="B2B1Q6"/>
<keyword evidence="8" id="KW-1185">Reference proteome</keyword>
<feature type="compositionally biased region" description="Polar residues" evidence="4">
    <location>
        <begin position="545"/>
        <end position="562"/>
    </location>
</feature>
<dbReference type="SMART" id="SM00398">
    <property type="entry name" value="HMG"/>
    <property type="match status" value="1"/>
</dbReference>